<gene>
    <name evidence="1" type="ORF">QWZ16_05560</name>
</gene>
<dbReference type="EMBL" id="JAUFQC010000001">
    <property type="protein sequence ID" value="MDN3609190.1"/>
    <property type="molecule type" value="Genomic_DNA"/>
</dbReference>
<proteinExistence type="predicted"/>
<keyword evidence="2" id="KW-1185">Reference proteome</keyword>
<evidence type="ECO:0000313" key="1">
    <source>
        <dbReference type="EMBL" id="MDN3609190.1"/>
    </source>
</evidence>
<comment type="caution">
    <text evidence="1">The sequence shown here is derived from an EMBL/GenBank/DDBJ whole genome shotgun (WGS) entry which is preliminary data.</text>
</comment>
<evidence type="ECO:0000313" key="2">
    <source>
        <dbReference type="Proteomes" id="UP001238540"/>
    </source>
</evidence>
<dbReference type="RefSeq" id="WP_290312533.1">
    <property type="nucleotide sequence ID" value="NZ_JAUFQC010000001.1"/>
</dbReference>
<dbReference type="Proteomes" id="UP001238540">
    <property type="component" value="Unassembled WGS sequence"/>
</dbReference>
<sequence length="79" mass="8971">MIGVGISFVLFIGQSDSYIRNRNRRLLYQRPNWYCAVTGIAIGADLLFASKSSGNQVRSLMTEQPLLGWADTFMNIDRR</sequence>
<name>A0ABT8BSU8_9VIBR</name>
<protein>
    <submittedName>
        <fullName evidence="1">Uncharacterized protein</fullName>
    </submittedName>
</protein>
<reference evidence="2" key="1">
    <citation type="journal article" date="2019" name="Int. J. Syst. Evol. Microbiol.">
        <title>The Global Catalogue of Microorganisms (GCM) 10K type strain sequencing project: providing services to taxonomists for standard genome sequencing and annotation.</title>
        <authorList>
            <consortium name="The Broad Institute Genomics Platform"/>
            <consortium name="The Broad Institute Genome Sequencing Center for Infectious Disease"/>
            <person name="Wu L."/>
            <person name="Ma J."/>
        </authorList>
    </citation>
    <scope>NUCLEOTIDE SEQUENCE [LARGE SCALE GENOMIC DNA]</scope>
    <source>
        <strain evidence="2">CECT 7398</strain>
    </source>
</reference>
<organism evidence="1 2">
    <name type="scientific">Vibrio ostreicida</name>
    <dbReference type="NCBI Taxonomy" id="526588"/>
    <lineage>
        <taxon>Bacteria</taxon>
        <taxon>Pseudomonadati</taxon>
        <taxon>Pseudomonadota</taxon>
        <taxon>Gammaproteobacteria</taxon>
        <taxon>Vibrionales</taxon>
        <taxon>Vibrionaceae</taxon>
        <taxon>Vibrio</taxon>
    </lineage>
</organism>
<accession>A0ABT8BSU8</accession>